<dbReference type="PANTHER" id="PTHR43178">
    <property type="entry name" value="DIHYDROLIPOAMIDE ACETYLTRANSFERASE COMPONENT OF PYRUVATE DEHYDROGENASE COMPLEX"/>
    <property type="match status" value="1"/>
</dbReference>
<evidence type="ECO:0000259" key="6">
    <source>
        <dbReference type="PROSITE" id="PS50968"/>
    </source>
</evidence>
<organism evidence="7 8">
    <name type="scientific">Candidatus Abyssobacteria bacterium SURF_17</name>
    <dbReference type="NCBI Taxonomy" id="2093361"/>
    <lineage>
        <taxon>Bacteria</taxon>
        <taxon>Pseudomonadati</taxon>
        <taxon>Candidatus Hydrogenedentota</taxon>
        <taxon>Candidatus Abyssobacteria</taxon>
    </lineage>
</organism>
<proteinExistence type="predicted"/>
<keyword evidence="3" id="KW-0808">Transferase</keyword>
<dbReference type="Gene3D" id="2.40.50.100">
    <property type="match status" value="1"/>
</dbReference>
<evidence type="ECO:0000256" key="3">
    <source>
        <dbReference type="ARBA" id="ARBA00022679"/>
    </source>
</evidence>
<dbReference type="GO" id="GO:0031405">
    <property type="term" value="F:lipoic acid binding"/>
    <property type="evidence" value="ECO:0007669"/>
    <property type="project" value="TreeGrafter"/>
</dbReference>
<sequence length="90" mass="10016">MYEVKLPNLGEDAGDEAIVSVWHFEEGDEVEEGDDLVEMTTDKATFNVPSPRDGVLSEIVADEGETVRVGEVLAVLEDEEEEDEEDEEDE</sequence>
<evidence type="ECO:0000256" key="4">
    <source>
        <dbReference type="ARBA" id="ARBA00022823"/>
    </source>
</evidence>
<dbReference type="InterPro" id="IPR011053">
    <property type="entry name" value="Single_hybrid_motif"/>
</dbReference>
<dbReference type="SUPFAM" id="SSF51230">
    <property type="entry name" value="Single hybrid motif"/>
    <property type="match status" value="1"/>
</dbReference>
<dbReference type="Proteomes" id="UP000285961">
    <property type="component" value="Unassembled WGS sequence"/>
</dbReference>
<comment type="subunit">
    <text evidence="2">Forms a 24-polypeptide structural core with octahedral symmetry.</text>
</comment>
<dbReference type="CDD" id="cd06849">
    <property type="entry name" value="lipoyl_domain"/>
    <property type="match status" value="1"/>
</dbReference>
<dbReference type="GO" id="GO:0005737">
    <property type="term" value="C:cytoplasm"/>
    <property type="evidence" value="ECO:0007669"/>
    <property type="project" value="TreeGrafter"/>
</dbReference>
<dbReference type="PROSITE" id="PS50968">
    <property type="entry name" value="BIOTINYL_LIPOYL"/>
    <property type="match status" value="1"/>
</dbReference>
<evidence type="ECO:0000313" key="7">
    <source>
        <dbReference type="EMBL" id="RJP71404.1"/>
    </source>
</evidence>
<comment type="cofactor">
    <cofactor evidence="1">
        <name>(R)-lipoate</name>
        <dbReference type="ChEBI" id="CHEBI:83088"/>
    </cofactor>
</comment>
<dbReference type="Pfam" id="PF00364">
    <property type="entry name" value="Biotin_lipoyl"/>
    <property type="match status" value="1"/>
</dbReference>
<dbReference type="InterPro" id="IPR050743">
    <property type="entry name" value="2-oxoacid_DH_E2_comp"/>
</dbReference>
<evidence type="ECO:0000313" key="8">
    <source>
        <dbReference type="Proteomes" id="UP000285961"/>
    </source>
</evidence>
<feature type="domain" description="Lipoyl-binding" evidence="6">
    <location>
        <begin position="1"/>
        <end position="77"/>
    </location>
</feature>
<dbReference type="GO" id="GO:0016407">
    <property type="term" value="F:acetyltransferase activity"/>
    <property type="evidence" value="ECO:0007669"/>
    <property type="project" value="TreeGrafter"/>
</dbReference>
<evidence type="ECO:0000256" key="5">
    <source>
        <dbReference type="ARBA" id="ARBA00023315"/>
    </source>
</evidence>
<comment type="caution">
    <text evidence="7">The sequence shown here is derived from an EMBL/GenBank/DDBJ whole genome shotgun (WGS) entry which is preliminary data.</text>
</comment>
<evidence type="ECO:0000256" key="1">
    <source>
        <dbReference type="ARBA" id="ARBA00001938"/>
    </source>
</evidence>
<dbReference type="PROSITE" id="PS00189">
    <property type="entry name" value="LIPOYL"/>
    <property type="match status" value="1"/>
</dbReference>
<dbReference type="InterPro" id="IPR003016">
    <property type="entry name" value="2-oxoA_DH_lipoyl-BS"/>
</dbReference>
<reference evidence="7 8" key="1">
    <citation type="journal article" date="2017" name="ISME J.">
        <title>Energy and carbon metabolisms in a deep terrestrial subsurface fluid microbial community.</title>
        <authorList>
            <person name="Momper L."/>
            <person name="Jungbluth S.P."/>
            <person name="Lee M.D."/>
            <person name="Amend J.P."/>
        </authorList>
    </citation>
    <scope>NUCLEOTIDE SEQUENCE [LARGE SCALE GENOMIC DNA]</scope>
    <source>
        <strain evidence="7">SURF_17</strain>
    </source>
</reference>
<dbReference type="PANTHER" id="PTHR43178:SF5">
    <property type="entry name" value="LIPOAMIDE ACYLTRANSFERASE COMPONENT OF BRANCHED-CHAIN ALPHA-KETO ACID DEHYDROGENASE COMPLEX, MITOCHONDRIAL"/>
    <property type="match status" value="1"/>
</dbReference>
<evidence type="ECO:0000256" key="2">
    <source>
        <dbReference type="ARBA" id="ARBA00011484"/>
    </source>
</evidence>
<keyword evidence="5" id="KW-0012">Acyltransferase</keyword>
<accession>A0A419F0J1</accession>
<dbReference type="InterPro" id="IPR000089">
    <property type="entry name" value="Biotin_lipoyl"/>
</dbReference>
<keyword evidence="4" id="KW-0450">Lipoyl</keyword>
<dbReference type="AlphaFoldDB" id="A0A419F0J1"/>
<dbReference type="EMBL" id="QZKI01000060">
    <property type="protein sequence ID" value="RJP71404.1"/>
    <property type="molecule type" value="Genomic_DNA"/>
</dbReference>
<gene>
    <name evidence="7" type="ORF">C4532_07730</name>
</gene>
<name>A0A419F0J1_9BACT</name>
<protein>
    <recommendedName>
        <fullName evidence="6">Lipoyl-binding domain-containing protein</fullName>
    </recommendedName>
</protein>